<keyword evidence="4" id="KW-1185">Reference proteome</keyword>
<protein>
    <submittedName>
        <fullName evidence="3">Uncharacterized protein</fullName>
    </submittedName>
</protein>
<evidence type="ECO:0000256" key="1">
    <source>
        <dbReference type="SAM" id="Coils"/>
    </source>
</evidence>
<dbReference type="OrthoDB" id="6099736at2759"/>
<accession>A0A6J8ER99</accession>
<keyword evidence="1" id="KW-0175">Coiled coil</keyword>
<name>A0A6J8ER99_MYTCO</name>
<feature type="compositionally biased region" description="Low complexity" evidence="2">
    <location>
        <begin position="216"/>
        <end position="225"/>
    </location>
</feature>
<gene>
    <name evidence="3" type="ORF">MCOR_55030</name>
</gene>
<evidence type="ECO:0000313" key="3">
    <source>
        <dbReference type="EMBL" id="CAC5423020.1"/>
    </source>
</evidence>
<dbReference type="EMBL" id="CACVKT020009705">
    <property type="protein sequence ID" value="CAC5423020.1"/>
    <property type="molecule type" value="Genomic_DNA"/>
</dbReference>
<dbReference type="AlphaFoldDB" id="A0A6J8ER99"/>
<evidence type="ECO:0000256" key="2">
    <source>
        <dbReference type="SAM" id="MobiDB-lite"/>
    </source>
</evidence>
<dbReference type="Proteomes" id="UP000507470">
    <property type="component" value="Unassembled WGS sequence"/>
</dbReference>
<reference evidence="3 4" key="1">
    <citation type="submission" date="2020-06" db="EMBL/GenBank/DDBJ databases">
        <authorList>
            <person name="Li R."/>
            <person name="Bekaert M."/>
        </authorList>
    </citation>
    <scope>NUCLEOTIDE SEQUENCE [LARGE SCALE GENOMIC DNA]</scope>
    <source>
        <strain evidence="4">wild</strain>
    </source>
</reference>
<organism evidence="3 4">
    <name type="scientific">Mytilus coruscus</name>
    <name type="common">Sea mussel</name>
    <dbReference type="NCBI Taxonomy" id="42192"/>
    <lineage>
        <taxon>Eukaryota</taxon>
        <taxon>Metazoa</taxon>
        <taxon>Spiralia</taxon>
        <taxon>Lophotrochozoa</taxon>
        <taxon>Mollusca</taxon>
        <taxon>Bivalvia</taxon>
        <taxon>Autobranchia</taxon>
        <taxon>Pteriomorphia</taxon>
        <taxon>Mytilida</taxon>
        <taxon>Mytiloidea</taxon>
        <taxon>Mytilidae</taxon>
        <taxon>Mytilinae</taxon>
        <taxon>Mytilus</taxon>
    </lineage>
</organism>
<proteinExistence type="predicted"/>
<evidence type="ECO:0000313" key="4">
    <source>
        <dbReference type="Proteomes" id="UP000507470"/>
    </source>
</evidence>
<feature type="coiled-coil region" evidence="1">
    <location>
        <begin position="108"/>
        <end position="142"/>
    </location>
</feature>
<feature type="region of interest" description="Disordered" evidence="2">
    <location>
        <begin position="212"/>
        <end position="240"/>
    </location>
</feature>
<sequence>MRQMGFALNGLSSVDKNVQEKVENPVLRKICNSTEEKIRQKKRELFDDEHKLAELEMPMCEPAPQGSMHYRCTNCYVRGHKADNNKGNSVCRNDKCTDYRSCGQNDKHKEYRDDKKKIQNRLKNIKNEIADLEDELVRATAYEAKSGNSFTKVVKDRLRKSNPTKYSQSSVLLRDVMALKTAYDNKIPTVSQNDKLEFQKKIKEVNTKIKKEYDSDSSITDSPPSKKNVYRHSAESQTDSKATNALFRSCL</sequence>